<feature type="compositionally biased region" description="Low complexity" evidence="1">
    <location>
        <begin position="179"/>
        <end position="188"/>
    </location>
</feature>
<dbReference type="STRING" id="578458.D8PK03"/>
<dbReference type="EMBL" id="GL377302">
    <property type="protein sequence ID" value="EFJ01911.1"/>
    <property type="molecule type" value="Genomic_DNA"/>
</dbReference>
<dbReference type="KEGG" id="scm:SCHCO_02623631"/>
<dbReference type="OMA" id="HIMAPSR"/>
<evidence type="ECO:0000313" key="2">
    <source>
        <dbReference type="EMBL" id="EFJ01911.1"/>
    </source>
</evidence>
<feature type="region of interest" description="Disordered" evidence="1">
    <location>
        <begin position="16"/>
        <end position="201"/>
    </location>
</feature>
<dbReference type="GeneID" id="9589188"/>
<dbReference type="VEuPathDB" id="FungiDB:SCHCODRAFT_02623631"/>
<dbReference type="HOGENOM" id="CLU_087970_0_0_1"/>
<keyword evidence="3" id="KW-1185">Reference proteome</keyword>
<dbReference type="Proteomes" id="UP000007431">
    <property type="component" value="Unassembled WGS sequence"/>
</dbReference>
<evidence type="ECO:0000256" key="1">
    <source>
        <dbReference type="SAM" id="MobiDB-lite"/>
    </source>
</evidence>
<accession>D8PK03</accession>
<organism evidence="3">
    <name type="scientific">Schizophyllum commune (strain H4-8 / FGSC 9210)</name>
    <name type="common">Split gill fungus</name>
    <dbReference type="NCBI Taxonomy" id="578458"/>
    <lineage>
        <taxon>Eukaryota</taxon>
        <taxon>Fungi</taxon>
        <taxon>Dikarya</taxon>
        <taxon>Basidiomycota</taxon>
        <taxon>Agaricomycotina</taxon>
        <taxon>Agaricomycetes</taxon>
        <taxon>Agaricomycetidae</taxon>
        <taxon>Agaricales</taxon>
        <taxon>Schizophyllaceae</taxon>
        <taxon>Schizophyllum</taxon>
    </lineage>
</organism>
<dbReference type="InParanoid" id="D8PK03"/>
<feature type="non-terminal residue" evidence="2">
    <location>
        <position position="259"/>
    </location>
</feature>
<proteinExistence type="predicted"/>
<dbReference type="AlphaFoldDB" id="D8PK03"/>
<name>D8PK03_SCHCM</name>
<dbReference type="eggNOG" id="ENOG502SXHB">
    <property type="taxonomic scope" value="Eukaryota"/>
</dbReference>
<feature type="compositionally biased region" description="Low complexity" evidence="1">
    <location>
        <begin position="27"/>
        <end position="43"/>
    </location>
</feature>
<gene>
    <name evidence="2" type="ORF">SCHCODRAFT_103077</name>
</gene>
<dbReference type="OrthoDB" id="3233824at2759"/>
<dbReference type="RefSeq" id="XP_003036813.1">
    <property type="nucleotide sequence ID" value="XM_003036767.1"/>
</dbReference>
<feature type="compositionally biased region" description="Polar residues" evidence="1">
    <location>
        <begin position="88"/>
        <end position="101"/>
    </location>
</feature>
<sequence length="259" mass="27785">MDSGSTPLPSFVELMATLGLDSKQPCSPSSRQHTRSSSESMSSPIPAIMAATPPSPTRAAPTKAKSTPSLREASSLRSKNTRFAPYESPTTTTRRLNSSSPELEARQPLRLRRHAGNGNLTVHVHGPHDSPPRLTASTPISSYVRRKTPTSPAFRRTPTPGLSPMGSMTLPTLPPFFPSSPSSVDSLPITPKSAKEGEAMQSLHTVSDALTKPALDANNVETVAAPPRRIYPTGIRISTPPYALDHHAEPHTRRRIPSA</sequence>
<protein>
    <submittedName>
        <fullName evidence="2">Uncharacterized protein</fullName>
    </submittedName>
</protein>
<evidence type="ECO:0000313" key="3">
    <source>
        <dbReference type="Proteomes" id="UP000007431"/>
    </source>
</evidence>
<feature type="region of interest" description="Disordered" evidence="1">
    <location>
        <begin position="231"/>
        <end position="259"/>
    </location>
</feature>
<reference evidence="2 3" key="1">
    <citation type="journal article" date="2010" name="Nat. Biotechnol.">
        <title>Genome sequence of the model mushroom Schizophyllum commune.</title>
        <authorList>
            <person name="Ohm R.A."/>
            <person name="de Jong J.F."/>
            <person name="Lugones L.G."/>
            <person name="Aerts A."/>
            <person name="Kothe E."/>
            <person name="Stajich J.E."/>
            <person name="de Vries R.P."/>
            <person name="Record E."/>
            <person name="Levasseur A."/>
            <person name="Baker S.E."/>
            <person name="Bartholomew K.A."/>
            <person name="Coutinho P.M."/>
            <person name="Erdmann S."/>
            <person name="Fowler T.J."/>
            <person name="Gathman A.C."/>
            <person name="Lombard V."/>
            <person name="Henrissat B."/>
            <person name="Knabe N."/>
            <person name="Kuees U."/>
            <person name="Lilly W.W."/>
            <person name="Lindquist E."/>
            <person name="Lucas S."/>
            <person name="Magnuson J.K."/>
            <person name="Piumi F."/>
            <person name="Raudaskoski M."/>
            <person name="Salamov A."/>
            <person name="Schmutz J."/>
            <person name="Schwarze F.W.M.R."/>
            <person name="vanKuyk P.A."/>
            <person name="Horton J.S."/>
            <person name="Grigoriev I.V."/>
            <person name="Woesten H.A.B."/>
        </authorList>
    </citation>
    <scope>NUCLEOTIDE SEQUENCE [LARGE SCALE GENOMIC DNA]</scope>
    <source>
        <strain evidence="3">H4-8 / FGSC 9210</strain>
    </source>
</reference>